<gene>
    <name evidence="3" type="ORF">As57867_005368</name>
</gene>
<evidence type="ECO:0000256" key="1">
    <source>
        <dbReference type="SAM" id="MobiDB-lite"/>
    </source>
</evidence>
<feature type="compositionally biased region" description="Low complexity" evidence="1">
    <location>
        <begin position="11"/>
        <end position="22"/>
    </location>
</feature>
<proteinExistence type="predicted"/>
<feature type="region of interest" description="Disordered" evidence="1">
    <location>
        <begin position="1"/>
        <end position="22"/>
    </location>
</feature>
<reference evidence="3" key="1">
    <citation type="submission" date="2019-06" db="EMBL/GenBank/DDBJ databases">
        <title>Genomics analysis of Aphanomyces spp. identifies a new class of oomycete effector associated with host adaptation.</title>
        <authorList>
            <person name="Gaulin E."/>
        </authorList>
    </citation>
    <scope>NUCLEOTIDE SEQUENCE</scope>
    <source>
        <strain evidence="3">CBS 578.67</strain>
    </source>
</reference>
<dbReference type="InterPro" id="IPR013595">
    <property type="entry name" value="Pept_S33_TAP-like_C"/>
</dbReference>
<evidence type="ECO:0000313" key="3">
    <source>
        <dbReference type="EMBL" id="KAF0711104.1"/>
    </source>
</evidence>
<dbReference type="AlphaFoldDB" id="A0A6A4Z8N1"/>
<organism evidence="3">
    <name type="scientific">Aphanomyces stellatus</name>
    <dbReference type="NCBI Taxonomy" id="120398"/>
    <lineage>
        <taxon>Eukaryota</taxon>
        <taxon>Sar</taxon>
        <taxon>Stramenopiles</taxon>
        <taxon>Oomycota</taxon>
        <taxon>Saprolegniomycetes</taxon>
        <taxon>Saprolegniales</taxon>
        <taxon>Verrucalvaceae</taxon>
        <taxon>Aphanomyces</taxon>
    </lineage>
</organism>
<protein>
    <recommendedName>
        <fullName evidence="2">Peptidase S33 tripeptidyl aminopeptidase-like C-terminal domain-containing protein</fullName>
    </recommendedName>
</protein>
<accession>A0A6A4Z8N1</accession>
<comment type="caution">
    <text evidence="3">The sequence shown here is derived from an EMBL/GenBank/DDBJ whole genome shotgun (WGS) entry which is preliminary data.</text>
</comment>
<evidence type="ECO:0000259" key="2">
    <source>
        <dbReference type="Pfam" id="PF08386"/>
    </source>
</evidence>
<name>A0A6A4Z8N1_9STRA</name>
<feature type="non-terminal residue" evidence="3">
    <location>
        <position position="1"/>
    </location>
</feature>
<feature type="domain" description="Peptidase S33 tripeptidyl aminopeptidase-like C-terminal" evidence="2">
    <location>
        <begin position="76"/>
        <end position="118"/>
    </location>
</feature>
<feature type="compositionally biased region" description="Polar residues" evidence="1">
    <location>
        <begin position="1"/>
        <end position="10"/>
    </location>
</feature>
<dbReference type="EMBL" id="VJMH01001756">
    <property type="protein sequence ID" value="KAF0711104.1"/>
    <property type="molecule type" value="Genomic_DNA"/>
</dbReference>
<sequence length="119" mass="12925">RLQQLMQGNGTATPTPDANDPPLSCRGADMEFMMYLGNDGDTANHAIDWVGAFQDGKNISPIAGVLLFSNALTLKYRTTRPVERVTGPGATPLKNKLLLLNNKWDAATPLRWAQATAEQ</sequence>
<dbReference type="Pfam" id="PF08386">
    <property type="entry name" value="Abhydrolase_4"/>
    <property type="match status" value="1"/>
</dbReference>